<keyword evidence="7 9" id="KW-0129">CBS domain</keyword>
<evidence type="ECO:0000256" key="6">
    <source>
        <dbReference type="ARBA" id="ARBA00022989"/>
    </source>
</evidence>
<dbReference type="AlphaFoldDB" id="A0A4S8N0Z3"/>
<dbReference type="InterPro" id="IPR002550">
    <property type="entry name" value="CNNM"/>
</dbReference>
<dbReference type="PANTHER" id="PTHR43099:SF6">
    <property type="entry name" value="UPF0053 PROTEIN RV1842C"/>
    <property type="match status" value="1"/>
</dbReference>
<comment type="subcellular location">
    <subcellularLocation>
        <location evidence="1">Cell membrane</location>
        <topology evidence="1">Multi-pass membrane protein</topology>
    </subcellularLocation>
</comment>
<dbReference type="InterPro" id="IPR016169">
    <property type="entry name" value="FAD-bd_PCMH_sub2"/>
</dbReference>
<evidence type="ECO:0000256" key="4">
    <source>
        <dbReference type="ARBA" id="ARBA00022692"/>
    </source>
</evidence>
<evidence type="ECO:0000256" key="10">
    <source>
        <dbReference type="PROSITE-ProRule" id="PRU01193"/>
    </source>
</evidence>
<evidence type="ECO:0000313" key="13">
    <source>
        <dbReference type="EMBL" id="THV09443.1"/>
    </source>
</evidence>
<keyword evidence="14" id="KW-1185">Reference proteome</keyword>
<evidence type="ECO:0000256" key="7">
    <source>
        <dbReference type="ARBA" id="ARBA00023122"/>
    </source>
</evidence>
<dbReference type="GO" id="GO:0050660">
    <property type="term" value="F:flavin adenine dinucleotide binding"/>
    <property type="evidence" value="ECO:0007669"/>
    <property type="project" value="InterPro"/>
</dbReference>
<dbReference type="Pfam" id="PF03471">
    <property type="entry name" value="CorC_HlyC"/>
    <property type="match status" value="1"/>
</dbReference>
<evidence type="ECO:0000259" key="12">
    <source>
        <dbReference type="PROSITE" id="PS51846"/>
    </source>
</evidence>
<dbReference type="SUPFAM" id="SSF56176">
    <property type="entry name" value="FAD-binding/transporter-associated domain-like"/>
    <property type="match status" value="1"/>
</dbReference>
<feature type="domain" description="CNNM transmembrane" evidence="12">
    <location>
        <begin position="1"/>
        <end position="202"/>
    </location>
</feature>
<keyword evidence="8 10" id="KW-0472">Membrane</keyword>
<keyword evidence="5" id="KW-0677">Repeat</keyword>
<evidence type="ECO:0000256" key="5">
    <source>
        <dbReference type="ARBA" id="ARBA00022737"/>
    </source>
</evidence>
<keyword evidence="4 10" id="KW-0812">Transmembrane</keyword>
<dbReference type="InterPro" id="IPR036318">
    <property type="entry name" value="FAD-bd_PCMH-like_sf"/>
</dbReference>
<dbReference type="CDD" id="cd04590">
    <property type="entry name" value="CBS_pair_CorC_HlyC_assoc"/>
    <property type="match status" value="1"/>
</dbReference>
<feature type="domain" description="CBS" evidence="11">
    <location>
        <begin position="285"/>
        <end position="342"/>
    </location>
</feature>
<accession>A0A4S8N0Z3</accession>
<evidence type="ECO:0000256" key="2">
    <source>
        <dbReference type="ARBA" id="ARBA00006337"/>
    </source>
</evidence>
<gene>
    <name evidence="13" type="ORF">E9934_16030</name>
</gene>
<dbReference type="SUPFAM" id="SSF54631">
    <property type="entry name" value="CBS-domain pair"/>
    <property type="match status" value="1"/>
</dbReference>
<dbReference type="Gene3D" id="3.10.580.10">
    <property type="entry name" value="CBS-domain"/>
    <property type="match status" value="1"/>
</dbReference>
<dbReference type="PROSITE" id="PS51371">
    <property type="entry name" value="CBS"/>
    <property type="match status" value="2"/>
</dbReference>
<dbReference type="Proteomes" id="UP000307087">
    <property type="component" value="Unassembled WGS sequence"/>
</dbReference>
<dbReference type="InterPro" id="IPR051676">
    <property type="entry name" value="UPF0053_domain"/>
</dbReference>
<dbReference type="OrthoDB" id="110231at2"/>
<sequence length="448" mass="47999">MTAWLLLGLAILLILACGLFVAAEFAFVTVDRGQVERAAADGDPSAIGLQKALRSLSTQLSGAQVGITITNLAIGFLAEPAIAELLRDPLESAGVADNVVSPLAVALGLTISTFLTMLIGELVPKNVAIALPLATARVTQAPMRAFTAACRGPIRVLNGSANAIVRRLGVEPQEELRSARSSTELASLIQRSADEGTLDADTAELMEKSVEFGTRTAGEIMTPRVRTRSLDVNERASAVIDLARETGNSRFPVLDDTDAVVGTVHVKNAVALPLHERLTTKVKHLMAKPIVVPDSLRLDPLLALLRADGFQMAIVLDEYGDHAGIVTLEDVIEEIVGDIADEHDRLGQRGRLRRDGSWSLSGLLRPDEVEDLTEVALPESEDYDTVAGLVLQILGRIPHPGEVAVVPLPPAEDEDGVRNRRALLSVDHMDGLRIDRLTLRVEEEPTDG</sequence>
<dbReference type="InterPro" id="IPR046342">
    <property type="entry name" value="CBS_dom_sf"/>
</dbReference>
<protein>
    <submittedName>
        <fullName evidence="13">HlyC/CorC family transporter</fullName>
    </submittedName>
</protein>
<dbReference type="Pfam" id="PF01595">
    <property type="entry name" value="CNNM"/>
    <property type="match status" value="1"/>
</dbReference>
<organism evidence="13 14">
    <name type="scientific">Nocardioides caeni</name>
    <dbReference type="NCBI Taxonomy" id="574700"/>
    <lineage>
        <taxon>Bacteria</taxon>
        <taxon>Bacillati</taxon>
        <taxon>Actinomycetota</taxon>
        <taxon>Actinomycetes</taxon>
        <taxon>Propionibacteriales</taxon>
        <taxon>Nocardioidaceae</taxon>
        <taxon>Nocardioides</taxon>
    </lineage>
</organism>
<feature type="domain" description="CBS" evidence="11">
    <location>
        <begin position="221"/>
        <end position="280"/>
    </location>
</feature>
<evidence type="ECO:0000256" key="8">
    <source>
        <dbReference type="ARBA" id="ARBA00023136"/>
    </source>
</evidence>
<evidence type="ECO:0000256" key="3">
    <source>
        <dbReference type="ARBA" id="ARBA00022475"/>
    </source>
</evidence>
<keyword evidence="6 10" id="KW-1133">Transmembrane helix</keyword>
<dbReference type="EMBL" id="STGW01000013">
    <property type="protein sequence ID" value="THV09443.1"/>
    <property type="molecule type" value="Genomic_DNA"/>
</dbReference>
<evidence type="ECO:0000256" key="1">
    <source>
        <dbReference type="ARBA" id="ARBA00004651"/>
    </source>
</evidence>
<dbReference type="SMART" id="SM01091">
    <property type="entry name" value="CorC_HlyC"/>
    <property type="match status" value="1"/>
</dbReference>
<dbReference type="Pfam" id="PF00571">
    <property type="entry name" value="CBS"/>
    <property type="match status" value="2"/>
</dbReference>
<dbReference type="InterPro" id="IPR044751">
    <property type="entry name" value="Ion_transp-like_CBS"/>
</dbReference>
<dbReference type="PROSITE" id="PS51846">
    <property type="entry name" value="CNNM"/>
    <property type="match status" value="1"/>
</dbReference>
<comment type="caution">
    <text evidence="13">The sequence shown here is derived from an EMBL/GenBank/DDBJ whole genome shotgun (WGS) entry which is preliminary data.</text>
</comment>
<name>A0A4S8N0Z3_9ACTN</name>
<keyword evidence="3" id="KW-1003">Cell membrane</keyword>
<dbReference type="RefSeq" id="WP_136563906.1">
    <property type="nucleotide sequence ID" value="NZ_BAABLS010000009.1"/>
</dbReference>
<dbReference type="InterPro" id="IPR005170">
    <property type="entry name" value="Transptr-assoc_dom"/>
</dbReference>
<dbReference type="GO" id="GO:0005886">
    <property type="term" value="C:plasma membrane"/>
    <property type="evidence" value="ECO:0007669"/>
    <property type="project" value="UniProtKB-SubCell"/>
</dbReference>
<comment type="similarity">
    <text evidence="2">Belongs to the UPF0053 family.</text>
</comment>
<evidence type="ECO:0000313" key="14">
    <source>
        <dbReference type="Proteomes" id="UP000307087"/>
    </source>
</evidence>
<evidence type="ECO:0000259" key="11">
    <source>
        <dbReference type="PROSITE" id="PS51371"/>
    </source>
</evidence>
<dbReference type="InterPro" id="IPR000644">
    <property type="entry name" value="CBS_dom"/>
</dbReference>
<evidence type="ECO:0000256" key="9">
    <source>
        <dbReference type="PROSITE-ProRule" id="PRU00703"/>
    </source>
</evidence>
<proteinExistence type="inferred from homology"/>
<reference evidence="13 14" key="1">
    <citation type="journal article" date="2009" name="Int. J. Syst. Evol. Microbiol.">
        <title>Nocardioides caeni sp. nov., isolated from wastewater.</title>
        <authorList>
            <person name="Yoon J.H."/>
            <person name="Kang S.J."/>
            <person name="Park S."/>
            <person name="Kim W."/>
            <person name="Oh T.K."/>
        </authorList>
    </citation>
    <scope>NUCLEOTIDE SEQUENCE [LARGE SCALE GENOMIC DNA]</scope>
    <source>
        <strain evidence="13 14">DSM 23134</strain>
    </source>
</reference>
<dbReference type="PANTHER" id="PTHR43099">
    <property type="entry name" value="UPF0053 PROTEIN YRKA"/>
    <property type="match status" value="1"/>
</dbReference>
<dbReference type="Gene3D" id="3.30.465.10">
    <property type="match status" value="1"/>
</dbReference>